<keyword evidence="2 4" id="KW-0808">Transferase</keyword>
<evidence type="ECO:0000259" key="5">
    <source>
        <dbReference type="Pfam" id="PF00551"/>
    </source>
</evidence>
<dbReference type="InterPro" id="IPR002376">
    <property type="entry name" value="Formyl_transf_N"/>
</dbReference>
<dbReference type="SUPFAM" id="SSF53328">
    <property type="entry name" value="Formyltransferase"/>
    <property type="match status" value="1"/>
</dbReference>
<protein>
    <recommendedName>
        <fullName evidence="4">Phosphoribosylglycinamide formyltransferase</fullName>
        <ecNumber evidence="4">2.1.2.2</ecNumber>
    </recommendedName>
    <alternativeName>
        <fullName evidence="4">5'-phosphoribosylglycinamide transformylase</fullName>
    </alternativeName>
    <alternativeName>
        <fullName evidence="4">GAR transformylase</fullName>
        <shortName evidence="4">GART</shortName>
    </alternativeName>
</protein>
<dbReference type="NCBIfam" id="TIGR00639">
    <property type="entry name" value="PurN"/>
    <property type="match status" value="1"/>
</dbReference>
<gene>
    <name evidence="4 6" type="primary">purN</name>
    <name evidence="6" type="ORF">R50_1754</name>
</gene>
<comment type="catalytic activity">
    <reaction evidence="4">
        <text>N(1)-(5-phospho-beta-D-ribosyl)glycinamide + (6R)-10-formyltetrahydrofolate = N(2)-formyl-N(1)-(5-phospho-beta-D-ribosyl)glycinamide + (6S)-5,6,7,8-tetrahydrofolate + H(+)</text>
        <dbReference type="Rhea" id="RHEA:15053"/>
        <dbReference type="ChEBI" id="CHEBI:15378"/>
        <dbReference type="ChEBI" id="CHEBI:57453"/>
        <dbReference type="ChEBI" id="CHEBI:143788"/>
        <dbReference type="ChEBI" id="CHEBI:147286"/>
        <dbReference type="ChEBI" id="CHEBI:195366"/>
        <dbReference type="EC" id="2.1.2.2"/>
    </reaction>
</comment>
<organism evidence="6 7">
    <name type="scientific">Candidatus Hydrogenisulfobacillus filiaventi</name>
    <dbReference type="NCBI Taxonomy" id="2707344"/>
    <lineage>
        <taxon>Bacteria</taxon>
        <taxon>Bacillati</taxon>
        <taxon>Bacillota</taxon>
        <taxon>Clostridia</taxon>
        <taxon>Eubacteriales</taxon>
        <taxon>Clostridiales Family XVII. Incertae Sedis</taxon>
        <taxon>Candidatus Hydrogenisulfobacillus</taxon>
    </lineage>
</organism>
<feature type="site" description="Raises pKa of active site His" evidence="4">
    <location>
        <position position="140"/>
    </location>
</feature>
<comment type="function">
    <text evidence="4">Catalyzes the transfer of a formyl group from 10-formyltetrahydrofolate to 5-phospho-ribosyl-glycinamide (GAR), producing 5-phospho-ribosyl-N-formylglycinamide (FGAR) and tetrahydrofolate.</text>
</comment>
<dbReference type="Pfam" id="PF00551">
    <property type="entry name" value="Formyl_trans_N"/>
    <property type="match status" value="1"/>
</dbReference>
<dbReference type="Gene3D" id="3.40.50.170">
    <property type="entry name" value="Formyl transferase, N-terminal domain"/>
    <property type="match status" value="1"/>
</dbReference>
<dbReference type="AlphaFoldDB" id="A0A6F8ZGZ0"/>
<name>A0A6F8ZGZ0_9FIRM</name>
<dbReference type="GO" id="GO:0006189">
    <property type="term" value="P:'de novo' IMP biosynthetic process"/>
    <property type="evidence" value="ECO:0007669"/>
    <property type="project" value="UniProtKB-UniRule"/>
</dbReference>
<evidence type="ECO:0000256" key="3">
    <source>
        <dbReference type="ARBA" id="ARBA00022755"/>
    </source>
</evidence>
<comment type="similarity">
    <text evidence="4">Belongs to the GART family.</text>
</comment>
<feature type="active site" description="Proton donor" evidence="4">
    <location>
        <position position="104"/>
    </location>
</feature>
<dbReference type="PANTHER" id="PTHR43369:SF2">
    <property type="entry name" value="PHOSPHORIBOSYLGLYCINAMIDE FORMYLTRANSFERASE"/>
    <property type="match status" value="1"/>
</dbReference>
<accession>A0A6F8ZGZ0</accession>
<evidence type="ECO:0000256" key="2">
    <source>
        <dbReference type="ARBA" id="ARBA00022679"/>
    </source>
</evidence>
<dbReference type="GO" id="GO:0004644">
    <property type="term" value="F:phosphoribosylglycinamide formyltransferase activity"/>
    <property type="evidence" value="ECO:0007669"/>
    <property type="project" value="UniProtKB-UniRule"/>
</dbReference>
<proteinExistence type="inferred from homology"/>
<feature type="binding site" evidence="4">
    <location>
        <begin position="11"/>
        <end position="13"/>
    </location>
    <ligand>
        <name>N(1)-(5-phospho-beta-D-ribosyl)glycinamide</name>
        <dbReference type="ChEBI" id="CHEBI:143788"/>
    </ligand>
</feature>
<dbReference type="HAMAP" id="MF_01930">
    <property type="entry name" value="PurN"/>
    <property type="match status" value="1"/>
</dbReference>
<dbReference type="Proteomes" id="UP000503399">
    <property type="component" value="Chromosome"/>
</dbReference>
<evidence type="ECO:0000313" key="6">
    <source>
        <dbReference type="EMBL" id="CAB1129255.1"/>
    </source>
</evidence>
<evidence type="ECO:0000256" key="4">
    <source>
        <dbReference type="HAMAP-Rule" id="MF_01930"/>
    </source>
</evidence>
<dbReference type="CDD" id="cd08645">
    <property type="entry name" value="FMT_core_GART"/>
    <property type="match status" value="1"/>
</dbReference>
<keyword evidence="7" id="KW-1185">Reference proteome</keyword>
<comment type="pathway">
    <text evidence="1 4">Purine metabolism; IMP biosynthesis via de novo pathway; N(2)-formyl-N(1)-(5-phospho-D-ribosyl)glycinamide from N(1)-(5-phospho-D-ribosyl)glycinamide (10-formyl THF route): step 1/1.</text>
</comment>
<dbReference type="EC" id="2.1.2.2" evidence="4"/>
<feature type="binding site" evidence="4">
    <location>
        <position position="102"/>
    </location>
    <ligand>
        <name>(6R)-10-formyltetrahydrofolate</name>
        <dbReference type="ChEBI" id="CHEBI:195366"/>
    </ligand>
</feature>
<dbReference type="UniPathway" id="UPA00074">
    <property type="reaction ID" value="UER00126"/>
</dbReference>
<dbReference type="KEGG" id="hfv:R50_1754"/>
<comment type="caution">
    <text evidence="4">Lacks conserved residue(s) required for the propagation of feature annotation.</text>
</comment>
<dbReference type="InterPro" id="IPR036477">
    <property type="entry name" value="Formyl_transf_N_sf"/>
</dbReference>
<feature type="binding site" evidence="4">
    <location>
        <position position="60"/>
    </location>
    <ligand>
        <name>(6R)-10-formyltetrahydrofolate</name>
        <dbReference type="ChEBI" id="CHEBI:195366"/>
    </ligand>
</feature>
<dbReference type="InterPro" id="IPR004607">
    <property type="entry name" value="GART"/>
</dbReference>
<keyword evidence="3 4" id="KW-0658">Purine biosynthesis</keyword>
<feature type="domain" description="Formyl transferase N-terminal" evidence="5">
    <location>
        <begin position="1"/>
        <end position="177"/>
    </location>
</feature>
<evidence type="ECO:0000256" key="1">
    <source>
        <dbReference type="ARBA" id="ARBA00005054"/>
    </source>
</evidence>
<dbReference type="PANTHER" id="PTHR43369">
    <property type="entry name" value="PHOSPHORIBOSYLGLYCINAMIDE FORMYLTRANSFERASE"/>
    <property type="match status" value="1"/>
</dbReference>
<dbReference type="EMBL" id="LR778114">
    <property type="protein sequence ID" value="CAB1129255.1"/>
    <property type="molecule type" value="Genomic_DNA"/>
</dbReference>
<reference evidence="6 7" key="1">
    <citation type="submission" date="2020-02" db="EMBL/GenBank/DDBJ databases">
        <authorList>
            <person name="Hogendoorn C."/>
        </authorList>
    </citation>
    <scope>NUCLEOTIDE SEQUENCE [LARGE SCALE GENOMIC DNA]</scope>
    <source>
        <strain evidence="6">R501</strain>
    </source>
</reference>
<sequence length="203" mass="22124">MRWAVLVGGSGTNLEALLETRPDIRVELVVSHRAGVRALEVAARFGVPAEVLLPRRYPDREAYDRALLALLEARGIEAVALAGYLRWLSPVMVDRYAGRMLNLHPSLLPAFPGLDAIRQAWEWGVRVTGVTVHLVDNGHDSGPIVLQEAVPVPPGIGLEELEARIHAVEHRLFPAAVGLVDQGRIRVQGRRVEILEEAAPSGG</sequence>
<evidence type="ECO:0000313" key="7">
    <source>
        <dbReference type="Proteomes" id="UP000503399"/>
    </source>
</evidence>
<dbReference type="GO" id="GO:0005829">
    <property type="term" value="C:cytosol"/>
    <property type="evidence" value="ECO:0007669"/>
    <property type="project" value="TreeGrafter"/>
</dbReference>